<evidence type="ECO:0000313" key="2">
    <source>
        <dbReference type="EMBL" id="EJK61114.1"/>
    </source>
</evidence>
<dbReference type="Proteomes" id="UP000266841">
    <property type="component" value="Unassembled WGS sequence"/>
</dbReference>
<evidence type="ECO:0000313" key="3">
    <source>
        <dbReference type="Proteomes" id="UP000266841"/>
    </source>
</evidence>
<feature type="region of interest" description="Disordered" evidence="1">
    <location>
        <begin position="25"/>
        <end position="77"/>
    </location>
</feature>
<feature type="compositionally biased region" description="Basic and acidic residues" evidence="1">
    <location>
        <begin position="25"/>
        <end position="36"/>
    </location>
</feature>
<feature type="non-terminal residue" evidence="2">
    <location>
        <position position="1"/>
    </location>
</feature>
<dbReference type="EMBL" id="AGNL01020388">
    <property type="protein sequence ID" value="EJK61114.1"/>
    <property type="molecule type" value="Genomic_DNA"/>
</dbReference>
<organism evidence="2 3">
    <name type="scientific">Thalassiosira oceanica</name>
    <name type="common">Marine diatom</name>
    <dbReference type="NCBI Taxonomy" id="159749"/>
    <lineage>
        <taxon>Eukaryota</taxon>
        <taxon>Sar</taxon>
        <taxon>Stramenopiles</taxon>
        <taxon>Ochrophyta</taxon>
        <taxon>Bacillariophyta</taxon>
        <taxon>Coscinodiscophyceae</taxon>
        <taxon>Thalassiosirophycidae</taxon>
        <taxon>Thalassiosirales</taxon>
        <taxon>Thalassiosiraceae</taxon>
        <taxon>Thalassiosira</taxon>
    </lineage>
</organism>
<dbReference type="AlphaFoldDB" id="K0S883"/>
<reference evidence="2 3" key="1">
    <citation type="journal article" date="2012" name="Genome Biol.">
        <title>Genome and low-iron response of an oceanic diatom adapted to chronic iron limitation.</title>
        <authorList>
            <person name="Lommer M."/>
            <person name="Specht M."/>
            <person name="Roy A.S."/>
            <person name="Kraemer L."/>
            <person name="Andreson R."/>
            <person name="Gutowska M.A."/>
            <person name="Wolf J."/>
            <person name="Bergner S.V."/>
            <person name="Schilhabel M.B."/>
            <person name="Klostermeier U.C."/>
            <person name="Beiko R.G."/>
            <person name="Rosenstiel P."/>
            <person name="Hippler M."/>
            <person name="Laroche J."/>
        </authorList>
    </citation>
    <scope>NUCLEOTIDE SEQUENCE [LARGE SCALE GENOMIC DNA]</scope>
    <source>
        <strain evidence="2 3">CCMP1005</strain>
    </source>
</reference>
<name>K0S883_THAOC</name>
<protein>
    <submittedName>
        <fullName evidence="2">Uncharacterized protein</fullName>
    </submittedName>
</protein>
<accession>K0S883</accession>
<gene>
    <name evidence="2" type="ORF">THAOC_18446</name>
</gene>
<proteinExistence type="predicted"/>
<evidence type="ECO:0000256" key="1">
    <source>
        <dbReference type="SAM" id="MobiDB-lite"/>
    </source>
</evidence>
<comment type="caution">
    <text evidence="2">The sequence shown here is derived from an EMBL/GenBank/DDBJ whole genome shotgun (WGS) entry which is preliminary data.</text>
</comment>
<keyword evidence="3" id="KW-1185">Reference proteome</keyword>
<feature type="region of interest" description="Disordered" evidence="1">
    <location>
        <begin position="151"/>
        <end position="194"/>
    </location>
</feature>
<sequence>LLQSGHDRERRRRLPDVLLGRRDEYRPGVGVRREEPPAAMATTRRPGGGADRSSGGCVTVSRHSRGHSVPLCQDPQTPDRPMVNVDWAQTGGRWSLLPPLSTPGILVGPSALRFGVSSSVSAAKCRCYAIVSSPFVVLTDLVRFGFSLRRTESPAPESAGQERRRAEGAVGQGRPGDHRGHNSLTALSMAMERE</sequence>